<feature type="signal peptide" evidence="2">
    <location>
        <begin position="1"/>
        <end position="20"/>
    </location>
</feature>
<proteinExistence type="predicted"/>
<comment type="caution">
    <text evidence="3">The sequence shown here is derived from an EMBL/GenBank/DDBJ whole genome shotgun (WGS) entry which is preliminary data.</text>
</comment>
<dbReference type="SUPFAM" id="SSF47565">
    <property type="entry name" value="Insect pheromone/odorant-binding proteins"/>
    <property type="match status" value="1"/>
</dbReference>
<keyword evidence="2" id="KW-0732">Signal</keyword>
<evidence type="ECO:0000313" key="4">
    <source>
        <dbReference type="Proteomes" id="UP001233999"/>
    </source>
</evidence>
<feature type="chain" id="PRO_5042054819" evidence="2">
    <location>
        <begin position="21"/>
        <end position="374"/>
    </location>
</feature>
<evidence type="ECO:0000256" key="2">
    <source>
        <dbReference type="SAM" id="SignalP"/>
    </source>
</evidence>
<keyword evidence="4" id="KW-1185">Reference proteome</keyword>
<dbReference type="AlphaFoldDB" id="A0AAD7Z4W2"/>
<dbReference type="Proteomes" id="UP001233999">
    <property type="component" value="Unassembled WGS sequence"/>
</dbReference>
<name>A0AAD7Z4W2_DIPPU</name>
<reference evidence="3" key="1">
    <citation type="journal article" date="2023" name="IScience">
        <title>Live-bearing cockroach genome reveals convergent evolutionary mechanisms linked to viviparity in insects and beyond.</title>
        <authorList>
            <person name="Fouks B."/>
            <person name="Harrison M.C."/>
            <person name="Mikhailova A.A."/>
            <person name="Marchal E."/>
            <person name="English S."/>
            <person name="Carruthers M."/>
            <person name="Jennings E.C."/>
            <person name="Chiamaka E.L."/>
            <person name="Frigard R.A."/>
            <person name="Pippel M."/>
            <person name="Attardo G.M."/>
            <person name="Benoit J.B."/>
            <person name="Bornberg-Bauer E."/>
            <person name="Tobe S.S."/>
        </authorList>
    </citation>
    <scope>NUCLEOTIDE SEQUENCE</scope>
    <source>
        <strain evidence="3">Stay&amp;Tobe</strain>
    </source>
</reference>
<sequence>MNFRALLLAVLVYWSDSASGFGGADDRYIKKYAMMKVYESCFGPDVVKEVRQEMKAACAKCAGVSATAPGDSVPPPPPPSQADTAIPTGDKRKPPVSVVPPTFDATRLQQAILGFRSPAQQNPLVPSYMQQTPATVLQYRPQIQPQASFYPQQYNPYYPAAHTSSLYSPHQGLPYQGLYPVPNPYYQAPFYQAGPSYSSGQRASRDLDIKGQLETLTSRLSGRIRNVTCVMQELGYLDENLEPNFEKIAERINRLPIGEELKKDMVDGVQFCKQFAQCVPETRKDKFQLSRELVKPMFFFRCYKHKKLEACIMKDVRERYTPGDDMSTPDEDNIGGGELRSLSWSRSKPDYDDMATAVYEFLYGGENSDLENIM</sequence>
<feature type="region of interest" description="Disordered" evidence="1">
    <location>
        <begin position="67"/>
        <end position="96"/>
    </location>
</feature>
<dbReference type="GO" id="GO:0005549">
    <property type="term" value="F:odorant binding"/>
    <property type="evidence" value="ECO:0007669"/>
    <property type="project" value="InterPro"/>
</dbReference>
<evidence type="ECO:0000256" key="1">
    <source>
        <dbReference type="SAM" id="MobiDB-lite"/>
    </source>
</evidence>
<dbReference type="InterPro" id="IPR036728">
    <property type="entry name" value="PBP_GOBP_sf"/>
</dbReference>
<dbReference type="EMBL" id="JASPKZ010010696">
    <property type="protein sequence ID" value="KAJ9573533.1"/>
    <property type="molecule type" value="Genomic_DNA"/>
</dbReference>
<organism evidence="3 4">
    <name type="scientific">Diploptera punctata</name>
    <name type="common">Pacific beetle cockroach</name>
    <dbReference type="NCBI Taxonomy" id="6984"/>
    <lineage>
        <taxon>Eukaryota</taxon>
        <taxon>Metazoa</taxon>
        <taxon>Ecdysozoa</taxon>
        <taxon>Arthropoda</taxon>
        <taxon>Hexapoda</taxon>
        <taxon>Insecta</taxon>
        <taxon>Pterygota</taxon>
        <taxon>Neoptera</taxon>
        <taxon>Polyneoptera</taxon>
        <taxon>Dictyoptera</taxon>
        <taxon>Blattodea</taxon>
        <taxon>Blaberoidea</taxon>
        <taxon>Blaberidae</taxon>
        <taxon>Diplopterinae</taxon>
        <taxon>Diploptera</taxon>
    </lineage>
</organism>
<gene>
    <name evidence="3" type="ORF">L9F63_009097</name>
</gene>
<evidence type="ECO:0000313" key="3">
    <source>
        <dbReference type="EMBL" id="KAJ9573533.1"/>
    </source>
</evidence>
<reference evidence="3" key="2">
    <citation type="submission" date="2023-05" db="EMBL/GenBank/DDBJ databases">
        <authorList>
            <person name="Fouks B."/>
        </authorList>
    </citation>
    <scope>NUCLEOTIDE SEQUENCE</scope>
    <source>
        <strain evidence="3">Stay&amp;Tobe</strain>
        <tissue evidence="3">Testes</tissue>
    </source>
</reference>
<protein>
    <submittedName>
        <fullName evidence="3">Uncharacterized protein</fullName>
    </submittedName>
</protein>
<accession>A0AAD7Z4W2</accession>